<evidence type="ECO:0000256" key="2">
    <source>
        <dbReference type="ARBA" id="ARBA00005542"/>
    </source>
</evidence>
<evidence type="ECO:0000256" key="3">
    <source>
        <dbReference type="ARBA" id="ARBA00022475"/>
    </source>
</evidence>
<feature type="transmembrane region" description="Helical" evidence="7">
    <location>
        <begin position="387"/>
        <end position="404"/>
    </location>
</feature>
<dbReference type="AlphaFoldDB" id="A0AAV6UUS3"/>
<gene>
    <name evidence="10" type="ORF">JTE90_005776</name>
</gene>
<keyword evidence="6 7" id="KW-0472">Membrane</keyword>
<feature type="transmembrane region" description="Helical" evidence="7">
    <location>
        <begin position="348"/>
        <end position="367"/>
    </location>
</feature>
<keyword evidence="5 7" id="KW-1133">Transmembrane helix</keyword>
<accession>A0AAV6UUS3</accession>
<name>A0AAV6UUS3_9ARAC</name>
<feature type="transmembrane region" description="Helical" evidence="7">
    <location>
        <begin position="297"/>
        <end position="317"/>
    </location>
</feature>
<dbReference type="Pfam" id="PF12036">
    <property type="entry name" value="DUF3522"/>
    <property type="match status" value="1"/>
</dbReference>
<dbReference type="GO" id="GO:0005886">
    <property type="term" value="C:plasma membrane"/>
    <property type="evidence" value="ECO:0007669"/>
    <property type="project" value="UniProtKB-SubCell"/>
</dbReference>
<evidence type="ECO:0000259" key="9">
    <source>
        <dbReference type="PROSITE" id="PS01186"/>
    </source>
</evidence>
<dbReference type="PANTHER" id="PTHR14319">
    <property type="entry name" value="FIVE-SPAN TRANSMEMBRANE PROTEIN M83"/>
    <property type="match status" value="1"/>
</dbReference>
<evidence type="ECO:0000259" key="8">
    <source>
        <dbReference type="PROSITE" id="PS00022"/>
    </source>
</evidence>
<comment type="subcellular location">
    <subcellularLocation>
        <location evidence="1">Cell membrane</location>
        <topology evidence="1">Multi-pass membrane protein</topology>
    </subcellularLocation>
</comment>
<keyword evidence="4 7" id="KW-0812">Transmembrane</keyword>
<evidence type="ECO:0000313" key="10">
    <source>
        <dbReference type="EMBL" id="KAG8187006.1"/>
    </source>
</evidence>
<sequence length="451" mass="50596">MRLQYNYTECNDSMKDIEFKTSNSNWTDDLPSTICWPSIPFIRVSPPMEIAFEYNRLVSNDGSFEYNISNIKYTLTNFQVYSSVDIGQAVVVELAVISQNYSLSNVRVHACLTYGVRPNSWDVNCSSGRPTTSNIENSDASRLFVPFPEAGTWYIRLHTSCCNRLDSKSRAFTCGNPETLIMFRVLSTPCVSQLCGRYGHCEHHTSGGLLFSTCKCLAGWKGWGCTDNSTAKSDSRLIAEVAVLLLSNIFFIPAIVLSAYRNYFSESWVYFATMITSVLFHACDAEVFSHCVLRKDVLQFGDTFLAILSVWFTLVVMSEFSRTFQTCVQVIGAVIIGCIVQYERDGMLVFLLPFSLGLVVLVTSWVIQCHKKRILFYPSAKIWLKSLIPGTALALTGLALFAFFETKDNYPFVHSAWHVLISLSIVFLLPKRKSTSERTEELGSSSALASS</sequence>
<comment type="caution">
    <text evidence="10">The sequence shown here is derived from an EMBL/GenBank/DDBJ whole genome shotgun (WGS) entry which is preliminary data.</text>
</comment>
<organism evidence="10 11">
    <name type="scientific">Oedothorax gibbosus</name>
    <dbReference type="NCBI Taxonomy" id="931172"/>
    <lineage>
        <taxon>Eukaryota</taxon>
        <taxon>Metazoa</taxon>
        <taxon>Ecdysozoa</taxon>
        <taxon>Arthropoda</taxon>
        <taxon>Chelicerata</taxon>
        <taxon>Arachnida</taxon>
        <taxon>Araneae</taxon>
        <taxon>Araneomorphae</taxon>
        <taxon>Entelegynae</taxon>
        <taxon>Araneoidea</taxon>
        <taxon>Linyphiidae</taxon>
        <taxon>Erigoninae</taxon>
        <taxon>Oedothorax</taxon>
    </lineage>
</organism>
<feature type="domain" description="EGF-like" evidence="8 9">
    <location>
        <begin position="214"/>
        <end position="225"/>
    </location>
</feature>
<dbReference type="PROSITE" id="PS01186">
    <property type="entry name" value="EGF_2"/>
    <property type="match status" value="1"/>
</dbReference>
<feature type="transmembrane region" description="Helical" evidence="7">
    <location>
        <begin position="324"/>
        <end position="342"/>
    </location>
</feature>
<protein>
    <recommendedName>
        <fullName evidence="8 9">EGF-like domain-containing protein</fullName>
    </recommendedName>
</protein>
<feature type="transmembrane region" description="Helical" evidence="7">
    <location>
        <begin position="237"/>
        <end position="260"/>
    </location>
</feature>
<proteinExistence type="inferred from homology"/>
<evidence type="ECO:0000256" key="6">
    <source>
        <dbReference type="ARBA" id="ARBA00023136"/>
    </source>
</evidence>
<comment type="similarity">
    <text evidence="2">Belongs to the TMEM8 family.</text>
</comment>
<keyword evidence="3" id="KW-1003">Cell membrane</keyword>
<evidence type="ECO:0000313" key="11">
    <source>
        <dbReference type="Proteomes" id="UP000827092"/>
    </source>
</evidence>
<dbReference type="EMBL" id="JAFNEN010000282">
    <property type="protein sequence ID" value="KAG8187006.1"/>
    <property type="molecule type" value="Genomic_DNA"/>
</dbReference>
<dbReference type="Proteomes" id="UP000827092">
    <property type="component" value="Unassembled WGS sequence"/>
</dbReference>
<keyword evidence="11" id="KW-1185">Reference proteome</keyword>
<evidence type="ECO:0000256" key="4">
    <source>
        <dbReference type="ARBA" id="ARBA00022692"/>
    </source>
</evidence>
<reference evidence="10 11" key="1">
    <citation type="journal article" date="2022" name="Nat. Ecol. Evol.">
        <title>A masculinizing supergene underlies an exaggerated male reproductive morph in a spider.</title>
        <authorList>
            <person name="Hendrickx F."/>
            <person name="De Corte Z."/>
            <person name="Sonet G."/>
            <person name="Van Belleghem S.M."/>
            <person name="Kostlbacher S."/>
            <person name="Vangestel C."/>
        </authorList>
    </citation>
    <scope>NUCLEOTIDE SEQUENCE [LARGE SCALE GENOMIC DNA]</scope>
    <source>
        <strain evidence="10">W744_W776</strain>
    </source>
</reference>
<evidence type="ECO:0000256" key="7">
    <source>
        <dbReference type="SAM" id="Phobius"/>
    </source>
</evidence>
<evidence type="ECO:0000256" key="5">
    <source>
        <dbReference type="ARBA" id="ARBA00022989"/>
    </source>
</evidence>
<dbReference type="PROSITE" id="PS00022">
    <property type="entry name" value="EGF_1"/>
    <property type="match status" value="1"/>
</dbReference>
<evidence type="ECO:0000256" key="1">
    <source>
        <dbReference type="ARBA" id="ARBA00004651"/>
    </source>
</evidence>
<dbReference type="PANTHER" id="PTHR14319:SF3">
    <property type="entry name" value="TRANSMEMBRANE PROTEIN-LIKE PROTEIN"/>
    <property type="match status" value="1"/>
</dbReference>
<dbReference type="InterPro" id="IPR021910">
    <property type="entry name" value="NGX6/PGAP6/MYMK"/>
</dbReference>
<dbReference type="InterPro" id="IPR000742">
    <property type="entry name" value="EGF"/>
</dbReference>
<feature type="transmembrane region" description="Helical" evidence="7">
    <location>
        <begin position="410"/>
        <end position="429"/>
    </location>
</feature>